<evidence type="ECO:0000313" key="1">
    <source>
        <dbReference type="EMBL" id="DAF94137.1"/>
    </source>
</evidence>
<protein>
    <submittedName>
        <fullName evidence="1">Uncharacterized protein</fullName>
    </submittedName>
</protein>
<reference evidence="1" key="1">
    <citation type="journal article" date="2021" name="Proc. Natl. Acad. Sci. U.S.A.">
        <title>A Catalog of Tens of Thousands of Viruses from Human Metagenomes Reveals Hidden Associations with Chronic Diseases.</title>
        <authorList>
            <person name="Tisza M.J."/>
            <person name="Buck C.B."/>
        </authorList>
    </citation>
    <scope>NUCLEOTIDE SEQUENCE</scope>
    <source>
        <strain evidence="1">Ctu2j3</strain>
    </source>
</reference>
<name>A0A8S5UI15_9CAUD</name>
<dbReference type="EMBL" id="BK016090">
    <property type="protein sequence ID" value="DAF94137.1"/>
    <property type="molecule type" value="Genomic_DNA"/>
</dbReference>
<organism evidence="1">
    <name type="scientific">Myoviridae sp. ctu2j3</name>
    <dbReference type="NCBI Taxonomy" id="2825197"/>
    <lineage>
        <taxon>Viruses</taxon>
        <taxon>Duplodnaviria</taxon>
        <taxon>Heunggongvirae</taxon>
        <taxon>Uroviricota</taxon>
        <taxon>Caudoviricetes</taxon>
    </lineage>
</organism>
<proteinExistence type="predicted"/>
<accession>A0A8S5UI15</accession>
<dbReference type="EMBL" id="BK016090">
    <property type="protein sequence ID" value="DAF94274.1"/>
    <property type="molecule type" value="Genomic_DNA"/>
</dbReference>
<sequence>MFTGHIQAIHFLALVCAIYGVREFAHEVSLHIATKDFWWLRKRH</sequence>